<keyword evidence="3" id="KW-0614">Plasmid</keyword>
<name>A0A974VZ94_9NOCA</name>
<protein>
    <submittedName>
        <fullName evidence="3">VOC family protein</fullName>
    </submittedName>
</protein>
<feature type="compositionally biased region" description="Basic residues" evidence="1">
    <location>
        <begin position="73"/>
        <end position="93"/>
    </location>
</feature>
<reference evidence="3 4" key="1">
    <citation type="journal article" date="2021" name="Microbiol. Resour. Announc.">
        <title>Complete Genome Sequences of Two Rhodococcus sp. Strains with Large and Linear Chromosomes, Isolated from Apple Rhizosphere.</title>
        <authorList>
            <person name="Benning S."/>
            <person name="Brugnone N."/>
            <person name="Siani R."/>
            <person name="Kublik S."/>
            <person name="Schloter M."/>
            <person name="Rad V."/>
        </authorList>
    </citation>
    <scope>NUCLEOTIDE SEQUENCE [LARGE SCALE GENOMIC DNA]</scope>
    <source>
        <strain evidence="3 4">R79</strain>
    </source>
</reference>
<dbReference type="EMBL" id="CP070616">
    <property type="protein sequence ID" value="QSE87797.1"/>
    <property type="molecule type" value="Genomic_DNA"/>
</dbReference>
<evidence type="ECO:0000313" key="4">
    <source>
        <dbReference type="Proteomes" id="UP000662986"/>
    </source>
</evidence>
<gene>
    <name evidence="3" type="ORF">JWS13_03780</name>
</gene>
<geneLocation type="plasmid" evidence="3 4">
    <name>unnamed3</name>
</geneLocation>
<feature type="region of interest" description="Disordered" evidence="1">
    <location>
        <begin position="37"/>
        <end position="99"/>
    </location>
</feature>
<dbReference type="InterPro" id="IPR004360">
    <property type="entry name" value="Glyas_Fos-R_dOase_dom"/>
</dbReference>
<evidence type="ECO:0000313" key="3">
    <source>
        <dbReference type="EMBL" id="QSE87797.1"/>
    </source>
</evidence>
<dbReference type="Pfam" id="PF00903">
    <property type="entry name" value="Glyoxalase"/>
    <property type="match status" value="1"/>
</dbReference>
<evidence type="ECO:0000259" key="2">
    <source>
        <dbReference type="Pfam" id="PF00903"/>
    </source>
</evidence>
<feature type="domain" description="Glyoxalase/fosfomycin resistance/dioxygenase" evidence="2">
    <location>
        <begin position="9"/>
        <end position="48"/>
    </location>
</feature>
<organism evidence="3 4">
    <name type="scientific">Rhodococcus pseudokoreensis</name>
    <dbReference type="NCBI Taxonomy" id="2811421"/>
    <lineage>
        <taxon>Bacteria</taxon>
        <taxon>Bacillati</taxon>
        <taxon>Actinomycetota</taxon>
        <taxon>Actinomycetes</taxon>
        <taxon>Mycobacteriales</taxon>
        <taxon>Nocardiaceae</taxon>
        <taxon>Rhodococcus</taxon>
    </lineage>
</organism>
<proteinExistence type="predicted"/>
<evidence type="ECO:0000256" key="1">
    <source>
        <dbReference type="SAM" id="MobiDB-lite"/>
    </source>
</evidence>
<dbReference type="Gene3D" id="3.10.180.10">
    <property type="entry name" value="2,3-Dihydroxybiphenyl 1,2-Dioxygenase, domain 1"/>
    <property type="match status" value="1"/>
</dbReference>
<accession>A0A974VZ94</accession>
<reference evidence="3 4" key="2">
    <citation type="journal article" date="2022" name="Arch. Microbiol.">
        <title>Rhodococcus pseudokoreensis sp. nov. isolated from the rhizosphere of young M26 apple rootstocks.</title>
        <authorList>
            <person name="Kampfer P."/>
            <person name="Glaeser S.P."/>
            <person name="Blom J."/>
            <person name="Wolf J."/>
            <person name="Benning S."/>
            <person name="Schloter M."/>
            <person name="Neumann-Schaal M."/>
        </authorList>
    </citation>
    <scope>NUCLEOTIDE SEQUENCE [LARGE SCALE GENOMIC DNA]</scope>
    <source>
        <strain evidence="3 4">R79</strain>
    </source>
</reference>
<feature type="compositionally biased region" description="Basic and acidic residues" evidence="1">
    <location>
        <begin position="37"/>
        <end position="46"/>
    </location>
</feature>
<dbReference type="InterPro" id="IPR029068">
    <property type="entry name" value="Glyas_Bleomycin-R_OHBP_Dase"/>
</dbReference>
<dbReference type="Proteomes" id="UP000662986">
    <property type="component" value="Plasmid unnamed3"/>
</dbReference>
<sequence>MDFSIGDMGIGHLVLGVTDFRRTMAFYTEVLGMVRHRDHEHRRQPGRDGALQSATSQPGVRGGDVGASTRAALRSRSRPPRCSGRHPRPASRRRISDLS</sequence>
<dbReference type="SUPFAM" id="SSF54593">
    <property type="entry name" value="Glyoxalase/Bleomycin resistance protein/Dihydroxybiphenyl dioxygenase"/>
    <property type="match status" value="1"/>
</dbReference>
<keyword evidence="4" id="KW-1185">Reference proteome</keyword>